<protein>
    <submittedName>
        <fullName evidence="1">Uncharacterized protein</fullName>
    </submittedName>
</protein>
<sequence length="77" mass="8370">MANIERKVKICEQIVSYVYSDKLLCAIALNTFPTVGAIQGTSQTLPRNGSMAIYGNAIVPSYLCREWLASGLAKAVF</sequence>
<evidence type="ECO:0000313" key="1">
    <source>
        <dbReference type="EMBL" id="KAK3061692.1"/>
    </source>
</evidence>
<reference evidence="1" key="1">
    <citation type="submission" date="2024-09" db="EMBL/GenBank/DDBJ databases">
        <title>Black Yeasts Isolated from many extreme environments.</title>
        <authorList>
            <person name="Coleine C."/>
            <person name="Stajich J.E."/>
            <person name="Selbmann L."/>
        </authorList>
    </citation>
    <scope>NUCLEOTIDE SEQUENCE</scope>
    <source>
        <strain evidence="1">CCFEE 5737</strain>
    </source>
</reference>
<gene>
    <name evidence="1" type="ORF">LTS18_005650</name>
</gene>
<comment type="caution">
    <text evidence="1">The sequence shown here is derived from an EMBL/GenBank/DDBJ whole genome shotgun (WGS) entry which is preliminary data.</text>
</comment>
<organism evidence="1 2">
    <name type="scientific">Coniosporium uncinatum</name>
    <dbReference type="NCBI Taxonomy" id="93489"/>
    <lineage>
        <taxon>Eukaryota</taxon>
        <taxon>Fungi</taxon>
        <taxon>Dikarya</taxon>
        <taxon>Ascomycota</taxon>
        <taxon>Pezizomycotina</taxon>
        <taxon>Dothideomycetes</taxon>
        <taxon>Dothideomycetes incertae sedis</taxon>
        <taxon>Coniosporium</taxon>
    </lineage>
</organism>
<keyword evidence="2" id="KW-1185">Reference proteome</keyword>
<dbReference type="Proteomes" id="UP001186974">
    <property type="component" value="Unassembled WGS sequence"/>
</dbReference>
<dbReference type="EMBL" id="JAWDJW010007684">
    <property type="protein sequence ID" value="KAK3061692.1"/>
    <property type="molecule type" value="Genomic_DNA"/>
</dbReference>
<feature type="non-terminal residue" evidence="1">
    <location>
        <position position="77"/>
    </location>
</feature>
<proteinExistence type="predicted"/>
<accession>A0ACC3D4F0</accession>
<evidence type="ECO:0000313" key="2">
    <source>
        <dbReference type="Proteomes" id="UP001186974"/>
    </source>
</evidence>
<name>A0ACC3D4F0_9PEZI</name>